<keyword evidence="2" id="KW-0119">Carbohydrate metabolism</keyword>
<keyword evidence="4" id="KW-0732">Signal</keyword>
<dbReference type="Proteomes" id="UP001596507">
    <property type="component" value="Unassembled WGS sequence"/>
</dbReference>
<feature type="region of interest" description="Disordered" evidence="3">
    <location>
        <begin position="68"/>
        <end position="92"/>
    </location>
</feature>
<reference evidence="7" key="1">
    <citation type="journal article" date="2019" name="Int. J. Syst. Evol. Microbiol.">
        <title>The Global Catalogue of Microorganisms (GCM) 10K type strain sequencing project: providing services to taxonomists for standard genome sequencing and annotation.</title>
        <authorList>
            <consortium name="The Broad Institute Genomics Platform"/>
            <consortium name="The Broad Institute Genome Sequencing Center for Infectious Disease"/>
            <person name="Wu L."/>
            <person name="Ma J."/>
        </authorList>
    </citation>
    <scope>NUCLEOTIDE SEQUENCE [LARGE SCALE GENOMIC DNA]</scope>
    <source>
        <strain evidence="7">CGMCC 1.15772</strain>
    </source>
</reference>
<dbReference type="Gene3D" id="2.60.40.2700">
    <property type="match status" value="4"/>
</dbReference>
<evidence type="ECO:0000313" key="7">
    <source>
        <dbReference type="Proteomes" id="UP001596507"/>
    </source>
</evidence>
<dbReference type="CDD" id="cd00063">
    <property type="entry name" value="FN3"/>
    <property type="match status" value="1"/>
</dbReference>
<dbReference type="SMART" id="SM00060">
    <property type="entry name" value="FN3"/>
    <property type="match status" value="1"/>
</dbReference>
<dbReference type="InterPro" id="IPR003961">
    <property type="entry name" value="FN3_dom"/>
</dbReference>
<name>A0ABW2HE55_9MICO</name>
<dbReference type="Gene3D" id="2.60.40.10">
    <property type="entry name" value="Immunoglobulins"/>
    <property type="match status" value="1"/>
</dbReference>
<dbReference type="InterPro" id="IPR036116">
    <property type="entry name" value="FN3_sf"/>
</dbReference>
<dbReference type="InterPro" id="IPR013783">
    <property type="entry name" value="Ig-like_fold"/>
</dbReference>
<evidence type="ECO:0000313" key="6">
    <source>
        <dbReference type="EMBL" id="MFC7268039.1"/>
    </source>
</evidence>
<dbReference type="PROSITE" id="PS50853">
    <property type="entry name" value="FN3"/>
    <property type="match status" value="1"/>
</dbReference>
<evidence type="ECO:0000259" key="5">
    <source>
        <dbReference type="PROSITE" id="PS50853"/>
    </source>
</evidence>
<dbReference type="EMBL" id="JBHTBE010000001">
    <property type="protein sequence ID" value="MFC7268039.1"/>
    <property type="molecule type" value="Genomic_DNA"/>
</dbReference>
<feature type="domain" description="Fibronectin type-III" evidence="5">
    <location>
        <begin position="39"/>
        <end position="128"/>
    </location>
</feature>
<dbReference type="SUPFAM" id="SSF49265">
    <property type="entry name" value="Fibronectin type III"/>
    <property type="match status" value="1"/>
</dbReference>
<evidence type="ECO:0000256" key="3">
    <source>
        <dbReference type="SAM" id="MobiDB-lite"/>
    </source>
</evidence>
<dbReference type="Pfam" id="PF00041">
    <property type="entry name" value="fn3"/>
    <property type="match status" value="1"/>
</dbReference>
<organism evidence="6 7">
    <name type="scientific">Microbacterium fluvii</name>
    <dbReference type="NCBI Taxonomy" id="415215"/>
    <lineage>
        <taxon>Bacteria</taxon>
        <taxon>Bacillati</taxon>
        <taxon>Actinomycetota</taxon>
        <taxon>Actinomycetes</taxon>
        <taxon>Micrococcales</taxon>
        <taxon>Microbacteriaceae</taxon>
        <taxon>Microbacterium</taxon>
    </lineage>
</organism>
<accession>A0ABW2HE55</accession>
<feature type="chain" id="PRO_5045418275" evidence="4">
    <location>
        <begin position="28"/>
        <end position="533"/>
    </location>
</feature>
<protein>
    <submittedName>
        <fullName evidence="6">Fibronectin type III domain-containing protein</fullName>
    </submittedName>
</protein>
<proteinExistence type="predicted"/>
<feature type="compositionally biased region" description="Low complexity" evidence="3">
    <location>
        <begin position="74"/>
        <end position="92"/>
    </location>
</feature>
<evidence type="ECO:0000256" key="2">
    <source>
        <dbReference type="ARBA" id="ARBA00023326"/>
    </source>
</evidence>
<sequence length="533" mass="53461">MKKLLAAITAALIMAGTLSLTPVAAVADDAPPASDIAVAPDAPFDVVATAADAAATVSWSAPEADGGAPITSYTVTTAPGGSTTTTDATSTTVTGLTNGTEYTFTVTATNEAGTSAASVASSAVTPLFGTPLSTSTPKITGTAVVGGTLTVGAGTWVSGTSLTYQWMADASPIEGATSTSFTITSAQRGAAISVAVTGTKTGYAALTRTSASTTRPPTVGAPTISGYAAYGLTLTAKPGTWTTGTSFAYQWYANGTTIPGATKATFKIGAAQKAKKISVKVTGTKSGFTTASKTSAATAKATTSSAAKVTGTAVVGAKLKATTGSWLSGTKLSYRWYADGVAISGATKSTYTVGSAQKSKKISVKITGEKSGYATVVRTSASTLKVAKVATPSISGAAKVTKTLTAKTGTWTAGTSFTYQWYANGKAISGAKKSTLKLSSAVVGKKITVKVTGKKSGHPTVSKTSKATAAVAYPSSTAPASEWNCPSWAPIKGNADSGIYHMPGQRYYNATKPEECFRTQSAAVAAGYRKAKV</sequence>
<evidence type="ECO:0000256" key="4">
    <source>
        <dbReference type="SAM" id="SignalP"/>
    </source>
</evidence>
<dbReference type="RefSeq" id="WP_262872959.1">
    <property type="nucleotide sequence ID" value="NZ_BAABKW010000005.1"/>
</dbReference>
<gene>
    <name evidence="6" type="ORF">ACFQRL_03565</name>
</gene>
<keyword evidence="7" id="KW-1185">Reference proteome</keyword>
<dbReference type="PRINTS" id="PR00014">
    <property type="entry name" value="FNTYPEIII"/>
</dbReference>
<evidence type="ECO:0000256" key="1">
    <source>
        <dbReference type="ARBA" id="ARBA00023295"/>
    </source>
</evidence>
<feature type="signal peptide" evidence="4">
    <location>
        <begin position="1"/>
        <end position="27"/>
    </location>
</feature>
<keyword evidence="1" id="KW-0378">Hydrolase</keyword>
<keyword evidence="1" id="KW-0326">Glycosidase</keyword>
<comment type="caution">
    <text evidence="6">The sequence shown here is derived from an EMBL/GenBank/DDBJ whole genome shotgun (WGS) entry which is preliminary data.</text>
</comment>
<keyword evidence="2" id="KW-0624">Polysaccharide degradation</keyword>